<dbReference type="InterPro" id="IPR002347">
    <property type="entry name" value="SDR_fam"/>
</dbReference>
<reference evidence="5 6" key="2">
    <citation type="submission" date="2017-08" db="EMBL/GenBank/DDBJ databases">
        <title>WGS of novel Burkholderia cepaca complex species.</title>
        <authorList>
            <person name="Lipuma J."/>
            <person name="Spilker T."/>
        </authorList>
    </citation>
    <scope>NUCLEOTIDE SEQUENCE [LARGE SCALE GENOMIC DNA]</scope>
    <source>
        <strain evidence="5 6">AU17325</strain>
    </source>
</reference>
<dbReference type="CDD" id="cd05233">
    <property type="entry name" value="SDR_c"/>
    <property type="match status" value="1"/>
</dbReference>
<dbReference type="OrthoDB" id="9806974at2"/>
<dbReference type="PRINTS" id="PR00081">
    <property type="entry name" value="GDHRDH"/>
</dbReference>
<dbReference type="Proteomes" id="UP000214600">
    <property type="component" value="Unassembled WGS sequence"/>
</dbReference>
<dbReference type="SMART" id="SM00822">
    <property type="entry name" value="PKS_KR"/>
    <property type="match status" value="1"/>
</dbReference>
<accession>A0A228IN85</accession>
<dbReference type="PANTHER" id="PTHR24321">
    <property type="entry name" value="DEHYDROGENASES, SHORT CHAIN"/>
    <property type="match status" value="1"/>
</dbReference>
<dbReference type="PANTHER" id="PTHR24321:SF8">
    <property type="entry name" value="ESTRADIOL 17-BETA-DEHYDROGENASE 8-RELATED"/>
    <property type="match status" value="1"/>
</dbReference>
<feature type="domain" description="Ketoreductase" evidence="4">
    <location>
        <begin position="8"/>
        <end position="193"/>
    </location>
</feature>
<reference evidence="6" key="1">
    <citation type="submission" date="2017-06" db="EMBL/GenBank/DDBJ databases">
        <authorList>
            <person name="LiPuma J."/>
            <person name="Spilker T."/>
        </authorList>
    </citation>
    <scope>NUCLEOTIDE SEQUENCE [LARGE SCALE GENOMIC DNA]</scope>
    <source>
        <strain evidence="6">AU17325</strain>
    </source>
</reference>
<dbReference type="RefSeq" id="WP_089451741.1">
    <property type="nucleotide sequence ID" value="NZ_NKFA01000007.1"/>
</dbReference>
<dbReference type="InterPro" id="IPR020904">
    <property type="entry name" value="Sc_DH/Rdtase_CS"/>
</dbReference>
<comment type="caution">
    <text evidence="5">The sequence shown here is derived from an EMBL/GenBank/DDBJ whole genome shotgun (WGS) entry which is preliminary data.</text>
</comment>
<dbReference type="Pfam" id="PF13561">
    <property type="entry name" value="adh_short_C2"/>
    <property type="match status" value="1"/>
</dbReference>
<sequence>MKISFHGRVLIVTGGTQGVGRAIANQFAEAGGKGVVLTGRNVRNGEAAAREIESRGCAAEFVEVDLGNAASAAMIVQRCLTKFGQVDALVNAAGMTDRASVLSATSDVWDRLFAVNAKAPTFLMQECIKAMTERGLGGAIVNILSMNAHLGKTDLAIYASTKAALALLTKNAAHAHRFDRIRINGINMGWADTPGEREMQANILSKGDEWLKNAAAQQPFGRLLSSDDVARLAIFLLSDTSSPMTGALVDQEQWVFGGDPGRDTP</sequence>
<evidence type="ECO:0000256" key="1">
    <source>
        <dbReference type="ARBA" id="ARBA00006484"/>
    </source>
</evidence>
<evidence type="ECO:0000256" key="3">
    <source>
        <dbReference type="ARBA" id="ARBA00023027"/>
    </source>
</evidence>
<dbReference type="EMBL" id="NKFA01000007">
    <property type="protein sequence ID" value="OXI43838.1"/>
    <property type="molecule type" value="Genomic_DNA"/>
</dbReference>
<dbReference type="NCBIfam" id="NF004847">
    <property type="entry name" value="PRK06198.1"/>
    <property type="match status" value="1"/>
</dbReference>
<evidence type="ECO:0000256" key="2">
    <source>
        <dbReference type="ARBA" id="ARBA00023002"/>
    </source>
</evidence>
<protein>
    <submittedName>
        <fullName evidence="5">Short-chain dehydrogenase</fullName>
    </submittedName>
</protein>
<keyword evidence="2" id="KW-0560">Oxidoreductase</keyword>
<dbReference type="FunFam" id="3.40.50.720:FF:000084">
    <property type="entry name" value="Short-chain dehydrogenase reductase"/>
    <property type="match status" value="1"/>
</dbReference>
<dbReference type="AlphaFoldDB" id="A0A228IN85"/>
<comment type="similarity">
    <text evidence="1">Belongs to the short-chain dehydrogenases/reductases (SDR) family.</text>
</comment>
<dbReference type="InterPro" id="IPR036291">
    <property type="entry name" value="NAD(P)-bd_dom_sf"/>
</dbReference>
<proteinExistence type="inferred from homology"/>
<evidence type="ECO:0000313" key="5">
    <source>
        <dbReference type="EMBL" id="OXI43838.1"/>
    </source>
</evidence>
<dbReference type="GO" id="GO:0016491">
    <property type="term" value="F:oxidoreductase activity"/>
    <property type="evidence" value="ECO:0007669"/>
    <property type="project" value="UniProtKB-KW"/>
</dbReference>
<organism evidence="5 6">
    <name type="scientific">Burkholderia aenigmatica</name>
    <dbReference type="NCBI Taxonomy" id="2015348"/>
    <lineage>
        <taxon>Bacteria</taxon>
        <taxon>Pseudomonadati</taxon>
        <taxon>Pseudomonadota</taxon>
        <taxon>Betaproteobacteria</taxon>
        <taxon>Burkholderiales</taxon>
        <taxon>Burkholderiaceae</taxon>
        <taxon>Burkholderia</taxon>
        <taxon>Burkholderia cepacia complex</taxon>
    </lineage>
</organism>
<keyword evidence="3" id="KW-0520">NAD</keyword>
<evidence type="ECO:0000313" key="6">
    <source>
        <dbReference type="Proteomes" id="UP000214600"/>
    </source>
</evidence>
<dbReference type="PRINTS" id="PR00080">
    <property type="entry name" value="SDRFAMILY"/>
</dbReference>
<evidence type="ECO:0000259" key="4">
    <source>
        <dbReference type="SMART" id="SM00822"/>
    </source>
</evidence>
<gene>
    <name evidence="5" type="ORF">CFB84_20090</name>
</gene>
<dbReference type="PROSITE" id="PS00061">
    <property type="entry name" value="ADH_SHORT"/>
    <property type="match status" value="1"/>
</dbReference>
<dbReference type="SUPFAM" id="SSF51735">
    <property type="entry name" value="NAD(P)-binding Rossmann-fold domains"/>
    <property type="match status" value="1"/>
</dbReference>
<dbReference type="Gene3D" id="3.40.50.720">
    <property type="entry name" value="NAD(P)-binding Rossmann-like Domain"/>
    <property type="match status" value="1"/>
</dbReference>
<dbReference type="InterPro" id="IPR057326">
    <property type="entry name" value="KR_dom"/>
</dbReference>
<name>A0A228IN85_9BURK</name>